<proteinExistence type="inferred from homology"/>
<name>A0A9D4H7W0_DREPO</name>
<dbReference type="InterPro" id="IPR040167">
    <property type="entry name" value="TF_CP2-like"/>
</dbReference>
<reference evidence="9" key="2">
    <citation type="submission" date="2020-11" db="EMBL/GenBank/DDBJ databases">
        <authorList>
            <person name="McCartney M.A."/>
            <person name="Auch B."/>
            <person name="Kono T."/>
            <person name="Mallez S."/>
            <person name="Becker A."/>
            <person name="Gohl D.M."/>
            <person name="Silverstein K.A.T."/>
            <person name="Koren S."/>
            <person name="Bechman K.B."/>
            <person name="Herman A."/>
            <person name="Abrahante J.E."/>
            <person name="Garbe J."/>
        </authorList>
    </citation>
    <scope>NUCLEOTIDE SEQUENCE</scope>
    <source>
        <strain evidence="9">Duluth1</strain>
        <tissue evidence="9">Whole animal</tissue>
    </source>
</reference>
<keyword evidence="3" id="KW-0805">Transcription regulation</keyword>
<dbReference type="Pfam" id="PF18016">
    <property type="entry name" value="SAM_3"/>
    <property type="match status" value="1"/>
</dbReference>
<evidence type="ECO:0000313" key="10">
    <source>
        <dbReference type="Proteomes" id="UP000828390"/>
    </source>
</evidence>
<evidence type="ECO:0000313" key="9">
    <source>
        <dbReference type="EMBL" id="KAH3826892.1"/>
    </source>
</evidence>
<dbReference type="InterPro" id="IPR057520">
    <property type="entry name" value="GRHL1/CP2_C"/>
</dbReference>
<evidence type="ECO:0000256" key="6">
    <source>
        <dbReference type="ARBA" id="ARBA00023242"/>
    </source>
</evidence>
<dbReference type="PANTHER" id="PTHR11037">
    <property type="entry name" value="TRANSCRIPTION FACTOR CP2"/>
    <property type="match status" value="1"/>
</dbReference>
<dbReference type="Gene3D" id="1.10.150.50">
    <property type="entry name" value="Transcription Factor, Ets-1"/>
    <property type="match status" value="1"/>
</dbReference>
<dbReference type="InterPro" id="IPR041418">
    <property type="entry name" value="SAM_3"/>
</dbReference>
<reference evidence="9" key="1">
    <citation type="journal article" date="2019" name="bioRxiv">
        <title>The Genome of the Zebra Mussel, Dreissena polymorpha: A Resource for Invasive Species Research.</title>
        <authorList>
            <person name="McCartney M.A."/>
            <person name="Auch B."/>
            <person name="Kono T."/>
            <person name="Mallez S."/>
            <person name="Zhang Y."/>
            <person name="Obille A."/>
            <person name="Becker A."/>
            <person name="Abrahante J.E."/>
            <person name="Garbe J."/>
            <person name="Badalamenti J.P."/>
            <person name="Herman A."/>
            <person name="Mangelson H."/>
            <person name="Liachko I."/>
            <person name="Sullivan S."/>
            <person name="Sone E.D."/>
            <person name="Koren S."/>
            <person name="Silverstein K.A.T."/>
            <person name="Beckman K.B."/>
            <person name="Gohl D.M."/>
        </authorList>
    </citation>
    <scope>NUCLEOTIDE SEQUENCE</scope>
    <source>
        <strain evidence="9">Duluth1</strain>
        <tissue evidence="9">Whole animal</tissue>
    </source>
</reference>
<comment type="subcellular location">
    <subcellularLocation>
        <location evidence="1 7">Nucleus</location>
    </subcellularLocation>
</comment>
<dbReference type="GO" id="GO:0005634">
    <property type="term" value="C:nucleus"/>
    <property type="evidence" value="ECO:0007669"/>
    <property type="project" value="UniProtKB-SubCell"/>
</dbReference>
<dbReference type="EMBL" id="JAIWYP010000005">
    <property type="protein sequence ID" value="KAH3826892.1"/>
    <property type="molecule type" value="Genomic_DNA"/>
</dbReference>
<dbReference type="Pfam" id="PF04516">
    <property type="entry name" value="CP2"/>
    <property type="match status" value="1"/>
</dbReference>
<evidence type="ECO:0000259" key="8">
    <source>
        <dbReference type="PROSITE" id="PS51968"/>
    </source>
</evidence>
<gene>
    <name evidence="9" type="ORF">DPMN_128819</name>
</gene>
<evidence type="ECO:0000256" key="1">
    <source>
        <dbReference type="ARBA" id="ARBA00004123"/>
    </source>
</evidence>
<keyword evidence="6 7" id="KW-0539">Nucleus</keyword>
<feature type="domain" description="Grh/CP2 DB" evidence="8">
    <location>
        <begin position="146"/>
        <end position="376"/>
    </location>
</feature>
<organism evidence="9 10">
    <name type="scientific">Dreissena polymorpha</name>
    <name type="common">Zebra mussel</name>
    <name type="synonym">Mytilus polymorpha</name>
    <dbReference type="NCBI Taxonomy" id="45954"/>
    <lineage>
        <taxon>Eukaryota</taxon>
        <taxon>Metazoa</taxon>
        <taxon>Spiralia</taxon>
        <taxon>Lophotrochozoa</taxon>
        <taxon>Mollusca</taxon>
        <taxon>Bivalvia</taxon>
        <taxon>Autobranchia</taxon>
        <taxon>Heteroconchia</taxon>
        <taxon>Euheterodonta</taxon>
        <taxon>Imparidentia</taxon>
        <taxon>Neoheterodontei</taxon>
        <taxon>Myida</taxon>
        <taxon>Dreissenoidea</taxon>
        <taxon>Dreissenidae</taxon>
        <taxon>Dreissena</taxon>
    </lineage>
</organism>
<protein>
    <recommendedName>
        <fullName evidence="8">Grh/CP2 DB domain-containing protein</fullName>
    </recommendedName>
</protein>
<keyword evidence="10" id="KW-1185">Reference proteome</keyword>
<dbReference type="PANTHER" id="PTHR11037:SF21">
    <property type="entry name" value="GEMINI, ISOFORM C"/>
    <property type="match status" value="1"/>
</dbReference>
<evidence type="ECO:0000256" key="3">
    <source>
        <dbReference type="ARBA" id="ARBA00023015"/>
    </source>
</evidence>
<dbReference type="GO" id="GO:0000978">
    <property type="term" value="F:RNA polymerase II cis-regulatory region sequence-specific DNA binding"/>
    <property type="evidence" value="ECO:0007669"/>
    <property type="project" value="TreeGrafter"/>
</dbReference>
<comment type="similarity">
    <text evidence="2">Belongs to the grh/CP2 family. CP2 subfamily.</text>
</comment>
<dbReference type="Proteomes" id="UP000828390">
    <property type="component" value="Unassembled WGS sequence"/>
</dbReference>
<dbReference type="OrthoDB" id="9996779at2759"/>
<evidence type="ECO:0000256" key="2">
    <source>
        <dbReference type="ARBA" id="ARBA00010852"/>
    </source>
</evidence>
<dbReference type="SUPFAM" id="SSF47769">
    <property type="entry name" value="SAM/Pointed domain"/>
    <property type="match status" value="1"/>
</dbReference>
<dbReference type="AlphaFoldDB" id="A0A9D4H7W0"/>
<keyword evidence="4 7" id="KW-0238">DNA-binding</keyword>
<evidence type="ECO:0000256" key="5">
    <source>
        <dbReference type="ARBA" id="ARBA00023163"/>
    </source>
</evidence>
<dbReference type="PROSITE" id="PS51968">
    <property type="entry name" value="GRH_CP2_DB"/>
    <property type="match status" value="1"/>
</dbReference>
<dbReference type="InterPro" id="IPR007604">
    <property type="entry name" value="CP2"/>
</dbReference>
<accession>A0A9D4H7W0</accession>
<evidence type="ECO:0000256" key="4">
    <source>
        <dbReference type="ARBA" id="ARBA00023125"/>
    </source>
</evidence>
<comment type="caution">
    <text evidence="9">The sequence shown here is derived from an EMBL/GenBank/DDBJ whole genome shotgun (WGS) entry which is preliminary data.</text>
</comment>
<dbReference type="GO" id="GO:0001228">
    <property type="term" value="F:DNA-binding transcription activator activity, RNA polymerase II-specific"/>
    <property type="evidence" value="ECO:0007669"/>
    <property type="project" value="TreeGrafter"/>
</dbReference>
<keyword evidence="5" id="KW-0804">Transcription</keyword>
<sequence length="598" mass="67209">MSVCLRPQRTELYSGLQIVPSGFSFPELSLQGDMSYEWSVNDNGMDKQTYMQSPEKRMKTSHYAEIKYPLVHKFYTELKNPLYNDISSSYQPPSTTAGGMKDPHKSMPVYVDNSASNLALGVELSAASYNMSEALLSLPVFKQDSSKINFQYILGAATSQAVKLNEETLTYLNQMQSYEVKIKKLGTIIGSKVLYRSTLRVCFHDRRHQFMGTELLDFWSKSRPGERILDVDIPLSYGLIDVIVNPREHNTIDFVWDPSKDTGIYVRVNCISTEFTAQKHGGVKGVPLRLQVETRDSESQDSQLIHCASCKMRVFKPKGADRKHKTDWAKMSKKTLIQKENYHSSYECTVLTEIPVEQVIHAQVEKQQSLVHKESKVSSSCDQFSNHSLPICSSPNSPPSTDIKLEHSTSLNELKYPPSSPVSANSVSSDGSLTSLIPKTMSVYATANEVKAWLYHNRFANYISLFQNFTGADVLRLNRDDLVQICGLADGIRLNNALLSHAVRSRLTVFMCKETDAAFTAVYLEQCSSQELIKKITDIVKIGQCTVSDVFIQGPSAINVRLTNDVVQNFADQTRLVIKTINDADNPNCVRILLKRLE</sequence>
<dbReference type="InterPro" id="IPR013761">
    <property type="entry name" value="SAM/pointed_sf"/>
</dbReference>
<evidence type="ECO:0000256" key="7">
    <source>
        <dbReference type="PROSITE-ProRule" id="PRU01313"/>
    </source>
</evidence>
<dbReference type="Pfam" id="PF25416">
    <property type="entry name" value="GRHL1_C"/>
    <property type="match status" value="1"/>
</dbReference>